<gene>
    <name evidence="2" type="ORF">EVA_20958</name>
</gene>
<dbReference type="Gene3D" id="3.40.50.300">
    <property type="entry name" value="P-loop containing nucleotide triphosphate hydrolases"/>
    <property type="match status" value="1"/>
</dbReference>
<protein>
    <submittedName>
        <fullName evidence="2">ABC transporter, ATP-binding/permease protein</fullName>
    </submittedName>
</protein>
<dbReference type="PANTHER" id="PTHR24221:SF499">
    <property type="entry name" value="FATTY ACID ABC TRANSPORTER ATP-BINDING_PERMEASE PROTEIN"/>
    <property type="match status" value="1"/>
</dbReference>
<evidence type="ECO:0000313" key="2">
    <source>
        <dbReference type="EMBL" id="EJW90935.1"/>
    </source>
</evidence>
<feature type="non-terminal residue" evidence="2">
    <location>
        <position position="123"/>
    </location>
</feature>
<dbReference type="InterPro" id="IPR027417">
    <property type="entry name" value="P-loop_NTPase"/>
</dbReference>
<dbReference type="GO" id="GO:0016887">
    <property type="term" value="F:ATP hydrolysis activity"/>
    <property type="evidence" value="ECO:0007669"/>
    <property type="project" value="InterPro"/>
</dbReference>
<reference evidence="2" key="1">
    <citation type="journal article" date="2012" name="PLoS ONE">
        <title>Gene sets for utilization of primary and secondary nutrition supplies in the distal gut of endangered iberian lynx.</title>
        <authorList>
            <person name="Alcaide M."/>
            <person name="Messina E."/>
            <person name="Richter M."/>
            <person name="Bargiela R."/>
            <person name="Peplies J."/>
            <person name="Huws S.A."/>
            <person name="Newbold C.J."/>
            <person name="Golyshin P.N."/>
            <person name="Simon M.A."/>
            <person name="Lopez G."/>
            <person name="Yakimov M.M."/>
            <person name="Ferrer M."/>
        </authorList>
    </citation>
    <scope>NUCLEOTIDE SEQUENCE</scope>
</reference>
<comment type="caution">
    <text evidence="2">The sequence shown here is derived from an EMBL/GenBank/DDBJ whole genome shotgun (WGS) entry which is preliminary data.</text>
</comment>
<accession>J9BTN9</accession>
<dbReference type="GO" id="GO:0042626">
    <property type="term" value="F:ATPase-coupled transmembrane transporter activity"/>
    <property type="evidence" value="ECO:0007669"/>
    <property type="project" value="TreeGrafter"/>
</dbReference>
<evidence type="ECO:0000259" key="1">
    <source>
        <dbReference type="Pfam" id="PF00005"/>
    </source>
</evidence>
<feature type="domain" description="ABC transporter" evidence="1">
    <location>
        <begin position="2"/>
        <end position="123"/>
    </location>
</feature>
<keyword evidence="2" id="KW-0547">Nucleotide-binding</keyword>
<dbReference type="Pfam" id="PF00005">
    <property type="entry name" value="ABC_tran"/>
    <property type="match status" value="1"/>
</dbReference>
<dbReference type="InterPro" id="IPR003439">
    <property type="entry name" value="ABC_transporter-like_ATP-bd"/>
</dbReference>
<dbReference type="SUPFAM" id="SSF52540">
    <property type="entry name" value="P-loop containing nucleoside triphosphate hydrolases"/>
    <property type="match status" value="1"/>
</dbReference>
<dbReference type="PANTHER" id="PTHR24221">
    <property type="entry name" value="ATP-BINDING CASSETTE SUB-FAMILY B"/>
    <property type="match status" value="1"/>
</dbReference>
<name>J9BTN9_9ZZZZ</name>
<dbReference type="GO" id="GO:0005524">
    <property type="term" value="F:ATP binding"/>
    <property type="evidence" value="ECO:0007669"/>
    <property type="project" value="UniProtKB-KW"/>
</dbReference>
<keyword evidence="2" id="KW-0067">ATP-binding</keyword>
<dbReference type="AlphaFoldDB" id="J9BTN9"/>
<dbReference type="EMBL" id="AMCI01008519">
    <property type="protein sequence ID" value="EJW90935.1"/>
    <property type="molecule type" value="Genomic_DNA"/>
</dbReference>
<sequence length="123" mass="13589">MINLLMRFYDVDAGEIRVDGQPIKKIGRDSLRSLYGMVLQDTWMFKGSVRDNIAYGKPDATDEEVVAAAKAAHAHSFIMRLPQGYDTVLAEDGGNISQGQKQLLCIARAMLTKPSMLILDEAT</sequence>
<dbReference type="InterPro" id="IPR039421">
    <property type="entry name" value="Type_1_exporter"/>
</dbReference>
<organism evidence="2">
    <name type="scientific">gut metagenome</name>
    <dbReference type="NCBI Taxonomy" id="749906"/>
    <lineage>
        <taxon>unclassified sequences</taxon>
        <taxon>metagenomes</taxon>
        <taxon>organismal metagenomes</taxon>
    </lineage>
</organism>
<proteinExistence type="predicted"/>